<keyword evidence="3" id="KW-1185">Reference proteome</keyword>
<evidence type="ECO:0000313" key="3">
    <source>
        <dbReference type="Proteomes" id="UP001303046"/>
    </source>
</evidence>
<name>A0ABR1CZ54_NECAM</name>
<dbReference type="Pfam" id="PF03644">
    <property type="entry name" value="Glyco_hydro_85"/>
    <property type="match status" value="1"/>
</dbReference>
<proteinExistence type="predicted"/>
<protein>
    <recommendedName>
        <fullName evidence="1">Cytosolic endo-beta-N-acetylglucosaminidase TIM barrel domain-containing protein</fullName>
    </recommendedName>
</protein>
<sequence length="441" mass="50367">MVKPICSLEALWEWEPERAEAVQVRRLANFRDKLTEGRPETLICHDMKGGYLEEESDEGIFLAPESSNPYVFLNWWNIDIFCYFSHNFVTIPPTSYTNIAHDHGCLVLGTFITEWEVGAALCKHFLASEDSVRRTVQLLVAIARHYKFDGWLVNIENEVPVKQINNLKTFLRSLTDSMHVSCMSSRVIWYDSVTVTGKLSWQNKLNELNREWYDSCDGIYLNYNWDDEMLLNSADFGAINRIFVGVDVFARGCVGGWDCHKSFAKVKLLRMSIGLFAPGWISEKFPNADPIENGLRFWKKLAPYTPARPILELPVTSDFRAGFTKVIGGYRFRLNSVSLQPHYAQSLTQPVPTKNGGVLLSKGSCTRLFYFDVSCSGCRITVHAERDIKLIINETLTDAMRNGNEFIVTIRDAVHLRSLHICIDDSDDCLLFDITVEEIFI</sequence>
<evidence type="ECO:0000259" key="1">
    <source>
        <dbReference type="Pfam" id="PF03644"/>
    </source>
</evidence>
<reference evidence="2 3" key="1">
    <citation type="submission" date="2023-08" db="EMBL/GenBank/DDBJ databases">
        <title>A Necator americanus chromosomal reference genome.</title>
        <authorList>
            <person name="Ilik V."/>
            <person name="Petrzelkova K.J."/>
            <person name="Pardy F."/>
            <person name="Fuh T."/>
            <person name="Niatou-Singa F.S."/>
            <person name="Gouil Q."/>
            <person name="Baker L."/>
            <person name="Ritchie M.E."/>
            <person name="Jex A.R."/>
            <person name="Gazzola D."/>
            <person name="Li H."/>
            <person name="Toshio Fujiwara R."/>
            <person name="Zhan B."/>
            <person name="Aroian R.V."/>
            <person name="Pafco B."/>
            <person name="Schwarz E.M."/>
        </authorList>
    </citation>
    <scope>NUCLEOTIDE SEQUENCE [LARGE SCALE GENOMIC DNA]</scope>
    <source>
        <strain evidence="2 3">Aroian</strain>
        <tissue evidence="2">Whole animal</tissue>
    </source>
</reference>
<gene>
    <name evidence="2" type="primary">Necator_chrIII.g11196</name>
    <name evidence="2" type="ORF">RB195_010431</name>
</gene>
<comment type="caution">
    <text evidence="2">The sequence shown here is derived from an EMBL/GenBank/DDBJ whole genome shotgun (WGS) entry which is preliminary data.</text>
</comment>
<accession>A0ABR1CZ54</accession>
<dbReference type="Gene3D" id="3.20.20.80">
    <property type="entry name" value="Glycosidases"/>
    <property type="match status" value="1"/>
</dbReference>
<dbReference type="InterPro" id="IPR032979">
    <property type="entry name" value="ENGase"/>
</dbReference>
<dbReference type="CDD" id="cd06547">
    <property type="entry name" value="GH85_ENGase"/>
    <property type="match status" value="1"/>
</dbReference>
<feature type="domain" description="Cytosolic endo-beta-N-acetylglucosaminidase TIM barrel" evidence="1">
    <location>
        <begin position="64"/>
        <end position="323"/>
    </location>
</feature>
<dbReference type="PANTHER" id="PTHR13246">
    <property type="entry name" value="ENDO BETA N-ACETYLGLUCOSAMINIDASE"/>
    <property type="match status" value="1"/>
</dbReference>
<dbReference type="PANTHER" id="PTHR13246:SF1">
    <property type="entry name" value="CYTOSOLIC ENDO-BETA-N-ACETYLGLUCOSAMINIDASE"/>
    <property type="match status" value="1"/>
</dbReference>
<dbReference type="Proteomes" id="UP001303046">
    <property type="component" value="Unassembled WGS sequence"/>
</dbReference>
<organism evidence="2 3">
    <name type="scientific">Necator americanus</name>
    <name type="common">Human hookworm</name>
    <dbReference type="NCBI Taxonomy" id="51031"/>
    <lineage>
        <taxon>Eukaryota</taxon>
        <taxon>Metazoa</taxon>
        <taxon>Ecdysozoa</taxon>
        <taxon>Nematoda</taxon>
        <taxon>Chromadorea</taxon>
        <taxon>Rhabditida</taxon>
        <taxon>Rhabditina</taxon>
        <taxon>Rhabditomorpha</taxon>
        <taxon>Strongyloidea</taxon>
        <taxon>Ancylostomatidae</taxon>
        <taxon>Bunostominae</taxon>
        <taxon>Necator</taxon>
    </lineage>
</organism>
<dbReference type="EMBL" id="JAVFWL010000003">
    <property type="protein sequence ID" value="KAK6743161.1"/>
    <property type="molecule type" value="Genomic_DNA"/>
</dbReference>
<evidence type="ECO:0000313" key="2">
    <source>
        <dbReference type="EMBL" id="KAK6743161.1"/>
    </source>
</evidence>
<dbReference type="InterPro" id="IPR005201">
    <property type="entry name" value="TIM_ENGase"/>
</dbReference>